<evidence type="ECO:0000313" key="2">
    <source>
        <dbReference type="Proteomes" id="UP000297966"/>
    </source>
</evidence>
<name>A0A4Y9M3E7_9BRAD</name>
<gene>
    <name evidence="1" type="ORF">E4K65_05440</name>
</gene>
<dbReference type="SUPFAM" id="SSF46626">
    <property type="entry name" value="Cytochrome c"/>
    <property type="match status" value="1"/>
</dbReference>
<comment type="caution">
    <text evidence="1">The sequence shown here is derived from an EMBL/GenBank/DDBJ whole genome shotgun (WGS) entry which is preliminary data.</text>
</comment>
<protein>
    <submittedName>
        <fullName evidence="1">Cytochrome c</fullName>
    </submittedName>
</protein>
<dbReference type="EMBL" id="SPQT01000002">
    <property type="protein sequence ID" value="TFV49645.1"/>
    <property type="molecule type" value="Genomic_DNA"/>
</dbReference>
<dbReference type="RefSeq" id="WP_135173292.1">
    <property type="nucleotide sequence ID" value="NZ_SPQT01000002.1"/>
</dbReference>
<dbReference type="GO" id="GO:0020037">
    <property type="term" value="F:heme binding"/>
    <property type="evidence" value="ECO:0007669"/>
    <property type="project" value="InterPro"/>
</dbReference>
<accession>A0A4Y9M3E7</accession>
<dbReference type="Proteomes" id="UP000297966">
    <property type="component" value="Unassembled WGS sequence"/>
</dbReference>
<sequence length="56" mass="5784">MIEGIRIGSPNGNNTMPSFAAAYSDEEIAAVSTYVIGHFGGKQGRVTPAMVGAARD</sequence>
<dbReference type="AlphaFoldDB" id="A0A4Y9M3E7"/>
<dbReference type="Gene3D" id="1.10.760.10">
    <property type="entry name" value="Cytochrome c-like domain"/>
    <property type="match status" value="1"/>
</dbReference>
<evidence type="ECO:0000313" key="1">
    <source>
        <dbReference type="EMBL" id="TFV49645.1"/>
    </source>
</evidence>
<dbReference type="OrthoDB" id="5523448at2"/>
<keyword evidence="2" id="KW-1185">Reference proteome</keyword>
<dbReference type="InterPro" id="IPR036909">
    <property type="entry name" value="Cyt_c-like_dom_sf"/>
</dbReference>
<dbReference type="GO" id="GO:0009055">
    <property type="term" value="F:electron transfer activity"/>
    <property type="evidence" value="ECO:0007669"/>
    <property type="project" value="InterPro"/>
</dbReference>
<organism evidence="1 2">
    <name type="scientific">Bradyrhizobium niftali</name>
    <dbReference type="NCBI Taxonomy" id="2560055"/>
    <lineage>
        <taxon>Bacteria</taxon>
        <taxon>Pseudomonadati</taxon>
        <taxon>Pseudomonadota</taxon>
        <taxon>Alphaproteobacteria</taxon>
        <taxon>Hyphomicrobiales</taxon>
        <taxon>Nitrobacteraceae</taxon>
        <taxon>Bradyrhizobium</taxon>
    </lineage>
</organism>
<proteinExistence type="predicted"/>
<reference evidence="1 2" key="1">
    <citation type="submission" date="2019-03" db="EMBL/GenBank/DDBJ databases">
        <title>Bradyrhizobium diversity isolated from nodules of Chamaecrista fasciculata.</title>
        <authorList>
            <person name="Klepa M.S."/>
            <person name="Urquiaga M.O."/>
            <person name="Hungria M."/>
            <person name="Delamuta J.R."/>
        </authorList>
    </citation>
    <scope>NUCLEOTIDE SEQUENCE [LARGE SCALE GENOMIC DNA]</scope>
    <source>
        <strain evidence="1 2">CNPSo 3448</strain>
    </source>
</reference>